<accession>A0A7W7RD59</accession>
<dbReference type="EMBL" id="JACHJT010000001">
    <property type="protein sequence ID" value="MBB4929812.1"/>
    <property type="molecule type" value="Genomic_DNA"/>
</dbReference>
<dbReference type="PROSITE" id="PS50943">
    <property type="entry name" value="HTH_CROC1"/>
    <property type="match status" value="1"/>
</dbReference>
<keyword evidence="3" id="KW-1185">Reference proteome</keyword>
<organism evidence="2 3">
    <name type="scientific">Lipingzhangella halophila</name>
    <dbReference type="NCBI Taxonomy" id="1783352"/>
    <lineage>
        <taxon>Bacteria</taxon>
        <taxon>Bacillati</taxon>
        <taxon>Actinomycetota</taxon>
        <taxon>Actinomycetes</taxon>
        <taxon>Streptosporangiales</taxon>
        <taxon>Nocardiopsidaceae</taxon>
        <taxon>Lipingzhangella</taxon>
    </lineage>
</organism>
<dbReference type="InterPro" id="IPR010982">
    <property type="entry name" value="Lambda_DNA-bd_dom_sf"/>
</dbReference>
<dbReference type="Pfam" id="PF13560">
    <property type="entry name" value="HTH_31"/>
    <property type="match status" value="1"/>
</dbReference>
<dbReference type="InterPro" id="IPR043917">
    <property type="entry name" value="DUF5753"/>
</dbReference>
<evidence type="ECO:0000313" key="3">
    <source>
        <dbReference type="Proteomes" id="UP000523007"/>
    </source>
</evidence>
<name>A0A7W7RD59_9ACTN</name>
<protein>
    <recommendedName>
        <fullName evidence="1">HTH cro/C1-type domain-containing protein</fullName>
    </recommendedName>
</protein>
<evidence type="ECO:0000259" key="1">
    <source>
        <dbReference type="PROSITE" id="PS50943"/>
    </source>
</evidence>
<proteinExistence type="predicted"/>
<dbReference type="Proteomes" id="UP000523007">
    <property type="component" value="Unassembled WGS sequence"/>
</dbReference>
<dbReference type="GO" id="GO:0003677">
    <property type="term" value="F:DNA binding"/>
    <property type="evidence" value="ECO:0007669"/>
    <property type="project" value="InterPro"/>
</dbReference>
<dbReference type="AlphaFoldDB" id="A0A7W7RD59"/>
<evidence type="ECO:0000313" key="2">
    <source>
        <dbReference type="EMBL" id="MBB4929812.1"/>
    </source>
</evidence>
<dbReference type="SMART" id="SM00530">
    <property type="entry name" value="HTH_XRE"/>
    <property type="match status" value="1"/>
</dbReference>
<dbReference type="Gene3D" id="1.10.260.40">
    <property type="entry name" value="lambda repressor-like DNA-binding domains"/>
    <property type="match status" value="1"/>
</dbReference>
<gene>
    <name evidence="2" type="ORF">F4561_000632</name>
</gene>
<dbReference type="SUPFAM" id="SSF47413">
    <property type="entry name" value="lambda repressor-like DNA-binding domains"/>
    <property type="match status" value="1"/>
</dbReference>
<dbReference type="InterPro" id="IPR001387">
    <property type="entry name" value="Cro/C1-type_HTH"/>
</dbReference>
<dbReference type="CDD" id="cd00093">
    <property type="entry name" value="HTH_XRE"/>
    <property type="match status" value="1"/>
</dbReference>
<dbReference type="Pfam" id="PF19054">
    <property type="entry name" value="DUF5753"/>
    <property type="match status" value="1"/>
</dbReference>
<feature type="domain" description="HTH cro/C1-type" evidence="1">
    <location>
        <begin position="18"/>
        <end position="73"/>
    </location>
</feature>
<dbReference type="RefSeq" id="WP_184574571.1">
    <property type="nucleotide sequence ID" value="NZ_JACHJT010000001.1"/>
</dbReference>
<reference evidence="2 3" key="1">
    <citation type="submission" date="2020-08" db="EMBL/GenBank/DDBJ databases">
        <title>Sequencing the genomes of 1000 actinobacteria strains.</title>
        <authorList>
            <person name="Klenk H.-P."/>
        </authorList>
    </citation>
    <scope>NUCLEOTIDE SEQUENCE [LARGE SCALE GENOMIC DNA]</scope>
    <source>
        <strain evidence="2 3">DSM 102030</strain>
    </source>
</reference>
<comment type="caution">
    <text evidence="2">The sequence shown here is derived from an EMBL/GenBank/DDBJ whole genome shotgun (WGS) entry which is preliminary data.</text>
</comment>
<sequence length="284" mass="32099">MAKSHGYTARHRRLSAELKRMREEAGLSSTYVAERMGWNQTKVNRLERGEWKRLKEDDLRSLAALYQVTAPERQDALVAMAKQASTKGWWAHYTDVLGTGAYVALETTATGLRFYSGMLVPGLLQTPNYAKAVIRGFGVTNEAEVQRRLEARLRRQDLLERESPTVEAVIDEAALRKNVGGPLTMSEQIIHLCLLNQQGKATIRVLPDSVGAHRGLGGHFVILDFANEQDDPVVFIDDGHKGFFREEPEEIESYRMTYDSVYESALSSTESDTYMRKLIDELME</sequence>